<dbReference type="RefSeq" id="WP_009582823.1">
    <property type="nucleotide sequence ID" value="NZ_AMZN01000091.1"/>
</dbReference>
<dbReference type="STRING" id="1237149.C900_05776"/>
<keyword evidence="2" id="KW-1185">Reference proteome</keyword>
<dbReference type="EMBL" id="AMZN01000091">
    <property type="protein sequence ID" value="ELR68830.1"/>
    <property type="molecule type" value="Genomic_DNA"/>
</dbReference>
<protein>
    <submittedName>
        <fullName evidence="1">Uncharacterized protein</fullName>
    </submittedName>
</protein>
<sequence>MNLIQIQLCFKRNSFDGKSLVQLIKSTNNFFGFEPKKMRCAELNITGEKISLEKFYELVKKLDANLRVSFESKSFTGPQFSISHPGHPLAPQTLNWSLPWENYKLMDLNSMLTSEKFVTGYCYEMDYVLWQNEQMISNYDFWGKSHSHLPKYYDPLQQLEMIDISNNPGRMTLVKGMWLGAAWRMYFGRSFFEFIPKEKLLSFRGAYHVEELENDLVFIQLYENFFESSREENVVLQRSFREWIGMDNLIQRLS</sequence>
<dbReference type="Proteomes" id="UP000011135">
    <property type="component" value="Unassembled WGS sequence"/>
</dbReference>
<comment type="caution">
    <text evidence="1">The sequence shown here is derived from an EMBL/GenBank/DDBJ whole genome shotgun (WGS) entry which is preliminary data.</text>
</comment>
<evidence type="ECO:0000313" key="2">
    <source>
        <dbReference type="Proteomes" id="UP000011135"/>
    </source>
</evidence>
<name>L8JJ57_9BACT</name>
<accession>L8JJ57</accession>
<gene>
    <name evidence="1" type="ORF">C900_05776</name>
</gene>
<organism evidence="1 2">
    <name type="scientific">Fulvivirga imtechensis AK7</name>
    <dbReference type="NCBI Taxonomy" id="1237149"/>
    <lineage>
        <taxon>Bacteria</taxon>
        <taxon>Pseudomonadati</taxon>
        <taxon>Bacteroidota</taxon>
        <taxon>Cytophagia</taxon>
        <taxon>Cytophagales</taxon>
        <taxon>Fulvivirgaceae</taxon>
        <taxon>Fulvivirga</taxon>
    </lineage>
</organism>
<dbReference type="AlphaFoldDB" id="L8JJ57"/>
<proteinExistence type="predicted"/>
<evidence type="ECO:0000313" key="1">
    <source>
        <dbReference type="EMBL" id="ELR68830.1"/>
    </source>
</evidence>
<reference evidence="1 2" key="1">
    <citation type="submission" date="2012-12" db="EMBL/GenBank/DDBJ databases">
        <title>Genome assembly of Fulvivirga imtechensis AK7.</title>
        <authorList>
            <person name="Nupur N."/>
            <person name="Khatri I."/>
            <person name="Kumar R."/>
            <person name="Subramanian S."/>
            <person name="Pinnaka A."/>
        </authorList>
    </citation>
    <scope>NUCLEOTIDE SEQUENCE [LARGE SCALE GENOMIC DNA]</scope>
    <source>
        <strain evidence="1 2">AK7</strain>
    </source>
</reference>
<dbReference type="OrthoDB" id="1494843at2"/>